<accession>A0AAV4LX39</accession>
<keyword evidence="7" id="KW-1185">Reference proteome</keyword>
<dbReference type="InterPro" id="IPR006084">
    <property type="entry name" value="XPG/Rad2"/>
</dbReference>
<comment type="caution">
    <text evidence="6">The sequence shown here is derived from an EMBL/GenBank/DDBJ whole genome shotgun (WGS) entry which is preliminary data.</text>
</comment>
<evidence type="ECO:0000313" key="7">
    <source>
        <dbReference type="Proteomes" id="UP001497744"/>
    </source>
</evidence>
<keyword evidence="2" id="KW-0810">Translation regulation</keyword>
<dbReference type="Proteomes" id="UP001497744">
    <property type="component" value="Unassembled WGS sequence"/>
</dbReference>
<dbReference type="PANTHER" id="PTHR11081:SF32">
    <property type="entry name" value="POST-TRANSCRIPTIONAL REGULATOR MKT1"/>
    <property type="match status" value="1"/>
</dbReference>
<comment type="similarity">
    <text evidence="4">Belongs to the XPG/RAD2 endonuclease family.</text>
</comment>
<dbReference type="SUPFAM" id="SSF88723">
    <property type="entry name" value="PIN domain-like"/>
    <property type="match status" value="1"/>
</dbReference>
<dbReference type="GeneID" id="94195835"/>
<dbReference type="RefSeq" id="XP_067716423.1">
    <property type="nucleotide sequence ID" value="XM_067860322.1"/>
</dbReference>
<reference evidence="6 7" key="1">
    <citation type="submission" date="2021-06" db="EMBL/GenBank/DDBJ databases">
        <title>Genome sequence of Babesia caballi.</title>
        <authorList>
            <person name="Yamagishi J."/>
            <person name="Kidaka T."/>
            <person name="Ochi A."/>
        </authorList>
    </citation>
    <scope>NUCLEOTIDE SEQUENCE [LARGE SCALE GENOMIC DNA]</scope>
    <source>
        <strain evidence="6">USDA-D6B2</strain>
    </source>
</reference>
<sequence>MRVRNLNIYLREQGLLRQGDLSVLRGMRVGIDAVYFFRSLKGICDPLSEVGGSLPPTYISVFEENVAQLERLGIQPLFVFEGMQSKSHILLSAQLMTLSVAEGWLAYSRGDLPTAIGKFLQTSLIFNEDLIQLLIHMLRARGKDTIRCPYFAAAQLSYFCAEGIVDAIVGPASLLLFGVPRCIVSLDFPRGSFEWVELKEVLTRLDITHPQLVDVCLMAGTEHCLSFPSQSTFSFAHCVDMIKQGPIAKHLSQLPQREGLTEYVDGYCVTKALVTYPMILDNKGVVRPLQKGAKIPMDYHKIVGARIPHGIYHLLGQGVISPKIPFALASGEWVDDFSLTDAIELRELLQDSREYKCRALGLAVFRLDPVYQSRQIRFQGHVAFVKGHPPIKQSSIAVIPNTCSTRMLSQQAMGELSAELVRQRKDKVDAEFVLDWHFRLSSKMLKEVTPTMASEAITGMFSVPSGSQKLSEEHIFSANMWCILLDSLGYFARMGGATAFGKVLANSRLGLQGLLFMEVMKFGLFTGESFEVPVDVAISHEVINKSRGSLPQDVFEVVNLIARVACLHPATVDSTHWRGEIDYLISNYVAHVKVLRRSFNYLVEGTIIMLGGLAKGVEPPYMLESNCFMANVIKWLLTQDDQRDGPAASNMLETLHNKFPNIADMKQNLQSFADFWSKISTLLHDLQAYVHIEALATFDRGTKMLRASLGPLGISL</sequence>
<dbReference type="InterPro" id="IPR029060">
    <property type="entry name" value="PIN-like_dom_sf"/>
</dbReference>
<dbReference type="InterPro" id="IPR037314">
    <property type="entry name" value="MKT1_H3TH"/>
</dbReference>
<dbReference type="SMART" id="SM00484">
    <property type="entry name" value="XPGI"/>
    <property type="match status" value="1"/>
</dbReference>
<dbReference type="EMBL" id="BPLF01000003">
    <property type="protein sequence ID" value="GIX64354.1"/>
    <property type="molecule type" value="Genomic_DNA"/>
</dbReference>
<dbReference type="Pfam" id="PF00752">
    <property type="entry name" value="XPG_N"/>
    <property type="match status" value="1"/>
</dbReference>
<evidence type="ECO:0000259" key="5">
    <source>
        <dbReference type="SMART" id="SM00484"/>
    </source>
</evidence>
<evidence type="ECO:0000256" key="4">
    <source>
        <dbReference type="ARBA" id="ARBA00024023"/>
    </source>
</evidence>
<dbReference type="InterPro" id="IPR022040">
    <property type="entry name" value="MKT1_N"/>
</dbReference>
<dbReference type="Gene3D" id="3.40.50.1010">
    <property type="entry name" value="5'-nuclease"/>
    <property type="match status" value="1"/>
</dbReference>
<name>A0AAV4LX39_BABCB</name>
<keyword evidence="1" id="KW-0597">Phosphoprotein</keyword>
<dbReference type="InterPro" id="IPR006086">
    <property type="entry name" value="XPG-I_dom"/>
</dbReference>
<evidence type="ECO:0000256" key="1">
    <source>
        <dbReference type="ARBA" id="ARBA00022553"/>
    </source>
</evidence>
<dbReference type="CDD" id="cd09902">
    <property type="entry name" value="H3TH_MKT1"/>
    <property type="match status" value="1"/>
</dbReference>
<dbReference type="AlphaFoldDB" id="A0AAV4LX39"/>
<dbReference type="GO" id="GO:0006417">
    <property type="term" value="P:regulation of translation"/>
    <property type="evidence" value="ECO:0007669"/>
    <property type="project" value="UniProtKB-KW"/>
</dbReference>
<evidence type="ECO:0000313" key="6">
    <source>
        <dbReference type="EMBL" id="GIX64354.1"/>
    </source>
</evidence>
<feature type="domain" description="XPG-I" evidence="5">
    <location>
        <begin position="139"/>
        <end position="207"/>
    </location>
</feature>
<dbReference type="InterPro" id="IPR006085">
    <property type="entry name" value="XPG_DNA_repair_N"/>
</dbReference>
<organism evidence="6 7">
    <name type="scientific">Babesia caballi</name>
    <dbReference type="NCBI Taxonomy" id="5871"/>
    <lineage>
        <taxon>Eukaryota</taxon>
        <taxon>Sar</taxon>
        <taxon>Alveolata</taxon>
        <taxon>Apicomplexa</taxon>
        <taxon>Aconoidasida</taxon>
        <taxon>Piroplasmida</taxon>
        <taxon>Babesiidae</taxon>
        <taxon>Babesia</taxon>
    </lineage>
</organism>
<dbReference type="Pfam" id="PF00867">
    <property type="entry name" value="XPG_I"/>
    <property type="match status" value="1"/>
</dbReference>
<dbReference type="Pfam" id="PF12246">
    <property type="entry name" value="MKT1_C"/>
    <property type="match status" value="1"/>
</dbReference>
<proteinExistence type="inferred from homology"/>
<dbReference type="Pfam" id="PF12247">
    <property type="entry name" value="MKT1_N"/>
    <property type="match status" value="1"/>
</dbReference>
<dbReference type="InterPro" id="IPR022039">
    <property type="entry name" value="MKT1_C"/>
</dbReference>
<dbReference type="GO" id="GO:0017108">
    <property type="term" value="F:5'-flap endonuclease activity"/>
    <property type="evidence" value="ECO:0007669"/>
    <property type="project" value="TreeGrafter"/>
</dbReference>
<evidence type="ECO:0000256" key="3">
    <source>
        <dbReference type="ARBA" id="ARBA00023128"/>
    </source>
</evidence>
<keyword evidence="3" id="KW-0496">Mitochondrion</keyword>
<evidence type="ECO:0000256" key="2">
    <source>
        <dbReference type="ARBA" id="ARBA00022845"/>
    </source>
</evidence>
<gene>
    <name evidence="6" type="ORF">BcabD6B2_37890</name>
</gene>
<dbReference type="CDD" id="cd09858">
    <property type="entry name" value="PIN_MKT1"/>
    <property type="match status" value="1"/>
</dbReference>
<protein>
    <submittedName>
        <fullName evidence="6">XPG N-terminal domain-containing protein</fullName>
    </submittedName>
</protein>
<dbReference type="PANTHER" id="PTHR11081">
    <property type="entry name" value="FLAP ENDONUCLEASE FAMILY MEMBER"/>
    <property type="match status" value="1"/>
</dbReference>